<evidence type="ECO:0000256" key="4">
    <source>
        <dbReference type="ARBA" id="ARBA00023040"/>
    </source>
</evidence>
<dbReference type="GO" id="GO:0004930">
    <property type="term" value="F:G protein-coupled receptor activity"/>
    <property type="evidence" value="ECO:0007669"/>
    <property type="project" value="UniProtKB-KW"/>
</dbReference>
<accession>A0A813SI57</accession>
<name>A0A813SI57_ADIRI</name>
<keyword evidence="2 8" id="KW-0812">Transmembrane</keyword>
<protein>
    <recommendedName>
        <fullName evidence="9">G-protein coupled receptors family 1 profile domain-containing protein</fullName>
    </recommendedName>
</protein>
<dbReference type="PANTHER" id="PTHR45695">
    <property type="entry name" value="LEUCOKININ RECEPTOR-RELATED"/>
    <property type="match status" value="1"/>
</dbReference>
<dbReference type="InterPro" id="IPR017452">
    <property type="entry name" value="GPCR_Rhodpsn_7TM"/>
</dbReference>
<feature type="transmembrane region" description="Helical" evidence="8">
    <location>
        <begin position="246"/>
        <end position="270"/>
    </location>
</feature>
<gene>
    <name evidence="10" type="ORF">EDS130_LOCUS4850</name>
</gene>
<evidence type="ECO:0000256" key="8">
    <source>
        <dbReference type="SAM" id="Phobius"/>
    </source>
</evidence>
<feature type="transmembrane region" description="Helical" evidence="8">
    <location>
        <begin position="195"/>
        <end position="218"/>
    </location>
</feature>
<comment type="caution">
    <text evidence="10">The sequence shown here is derived from an EMBL/GenBank/DDBJ whole genome shotgun (WGS) entry which is preliminary data.</text>
</comment>
<dbReference type="Proteomes" id="UP000663852">
    <property type="component" value="Unassembled WGS sequence"/>
</dbReference>
<evidence type="ECO:0000313" key="11">
    <source>
        <dbReference type="Proteomes" id="UP000663852"/>
    </source>
</evidence>
<dbReference type="AlphaFoldDB" id="A0A813SI57"/>
<keyword evidence="4" id="KW-0297">G-protein coupled receptor</keyword>
<evidence type="ECO:0000313" key="10">
    <source>
        <dbReference type="EMBL" id="CAF0800939.1"/>
    </source>
</evidence>
<sequence>MAFWSRQKDSDFFEIAELIISGVFPIALIVVGTIGNVLSAIILLNKQNRQTSTNIYLIFLCCVDTLSLYQWNLRDAAYEFTDGRQQISNQSVFLCICQQFLAFYTLHASAMFLTLVALDRACLLWSRWYKQKIARARVAVMIGIVIFILLFGINGFLFGLGYEYSYYDNTTATYVTIVTCSSSTNPNITQFFYNVYPWIHLVIMYLLPFTLMIFCTIISARKLIVRQTSVNQQITTNAQRNRRISIMLLLMCFTYIILTLPNRLCFSVFVTELIGHDYSDTVFLLSNTLMYTRSALNVFFLYISVYGFQRDVRRLFSKCYGWTGNRVAPRQGIMEEQIGTIIRL</sequence>
<feature type="transmembrane region" description="Helical" evidence="8">
    <location>
        <begin position="91"/>
        <end position="118"/>
    </location>
</feature>
<feature type="transmembrane region" description="Helical" evidence="8">
    <location>
        <begin position="290"/>
        <end position="308"/>
    </location>
</feature>
<evidence type="ECO:0000259" key="9">
    <source>
        <dbReference type="PROSITE" id="PS50262"/>
    </source>
</evidence>
<keyword evidence="7" id="KW-0807">Transducer</keyword>
<reference evidence="10" key="1">
    <citation type="submission" date="2021-02" db="EMBL/GenBank/DDBJ databases">
        <authorList>
            <person name="Nowell W R."/>
        </authorList>
    </citation>
    <scope>NUCLEOTIDE SEQUENCE</scope>
</reference>
<feature type="domain" description="G-protein coupled receptors family 1 profile" evidence="9">
    <location>
        <begin position="35"/>
        <end position="301"/>
    </location>
</feature>
<feature type="transmembrane region" description="Helical" evidence="8">
    <location>
        <begin position="20"/>
        <end position="43"/>
    </location>
</feature>
<keyword evidence="3 8" id="KW-1133">Transmembrane helix</keyword>
<proteinExistence type="predicted"/>
<dbReference type="Pfam" id="PF00001">
    <property type="entry name" value="7tm_1"/>
    <property type="match status" value="1"/>
</dbReference>
<evidence type="ECO:0000256" key="5">
    <source>
        <dbReference type="ARBA" id="ARBA00023136"/>
    </source>
</evidence>
<dbReference type="EMBL" id="CAJNOJ010000013">
    <property type="protein sequence ID" value="CAF0800939.1"/>
    <property type="molecule type" value="Genomic_DNA"/>
</dbReference>
<feature type="transmembrane region" description="Helical" evidence="8">
    <location>
        <begin position="138"/>
        <end position="160"/>
    </location>
</feature>
<dbReference type="GO" id="GO:0005886">
    <property type="term" value="C:plasma membrane"/>
    <property type="evidence" value="ECO:0007669"/>
    <property type="project" value="TreeGrafter"/>
</dbReference>
<dbReference type="OrthoDB" id="10018446at2759"/>
<evidence type="ECO:0000256" key="7">
    <source>
        <dbReference type="ARBA" id="ARBA00023224"/>
    </source>
</evidence>
<dbReference type="PANTHER" id="PTHR45695:SF9">
    <property type="entry name" value="LEUCOKININ RECEPTOR"/>
    <property type="match status" value="1"/>
</dbReference>
<comment type="subcellular location">
    <subcellularLocation>
        <location evidence="1">Membrane</location>
        <topology evidence="1">Multi-pass membrane protein</topology>
    </subcellularLocation>
</comment>
<keyword evidence="5 8" id="KW-0472">Membrane</keyword>
<evidence type="ECO:0000256" key="6">
    <source>
        <dbReference type="ARBA" id="ARBA00023170"/>
    </source>
</evidence>
<dbReference type="Gene3D" id="1.20.1070.10">
    <property type="entry name" value="Rhodopsin 7-helix transmembrane proteins"/>
    <property type="match status" value="1"/>
</dbReference>
<dbReference type="PROSITE" id="PS50262">
    <property type="entry name" value="G_PROTEIN_RECEP_F1_2"/>
    <property type="match status" value="1"/>
</dbReference>
<evidence type="ECO:0000256" key="1">
    <source>
        <dbReference type="ARBA" id="ARBA00004141"/>
    </source>
</evidence>
<dbReference type="InterPro" id="IPR000276">
    <property type="entry name" value="GPCR_Rhodpsn"/>
</dbReference>
<dbReference type="SUPFAM" id="SSF81321">
    <property type="entry name" value="Family A G protein-coupled receptor-like"/>
    <property type="match status" value="1"/>
</dbReference>
<evidence type="ECO:0000256" key="2">
    <source>
        <dbReference type="ARBA" id="ARBA00022692"/>
    </source>
</evidence>
<keyword evidence="6" id="KW-0675">Receptor</keyword>
<dbReference type="PRINTS" id="PR00237">
    <property type="entry name" value="GPCRRHODOPSN"/>
</dbReference>
<feature type="transmembrane region" description="Helical" evidence="8">
    <location>
        <begin position="55"/>
        <end position="71"/>
    </location>
</feature>
<evidence type="ECO:0000256" key="3">
    <source>
        <dbReference type="ARBA" id="ARBA00022989"/>
    </source>
</evidence>
<organism evidence="10 11">
    <name type="scientific">Adineta ricciae</name>
    <name type="common">Rotifer</name>
    <dbReference type="NCBI Taxonomy" id="249248"/>
    <lineage>
        <taxon>Eukaryota</taxon>
        <taxon>Metazoa</taxon>
        <taxon>Spiralia</taxon>
        <taxon>Gnathifera</taxon>
        <taxon>Rotifera</taxon>
        <taxon>Eurotatoria</taxon>
        <taxon>Bdelloidea</taxon>
        <taxon>Adinetida</taxon>
        <taxon>Adinetidae</taxon>
        <taxon>Adineta</taxon>
    </lineage>
</organism>